<dbReference type="AlphaFoldDB" id="K1XHA2"/>
<evidence type="ECO:0000313" key="1">
    <source>
        <dbReference type="EMBL" id="EKD24497.1"/>
    </source>
</evidence>
<protein>
    <submittedName>
        <fullName evidence="1">Uncharacterized protein</fullName>
    </submittedName>
</protein>
<gene>
    <name evidence="1" type="ORF">ACD_80C00227G0001</name>
</gene>
<dbReference type="EMBL" id="AMFJ01036234">
    <property type="protein sequence ID" value="EKD24497.1"/>
    <property type="molecule type" value="Genomic_DNA"/>
</dbReference>
<accession>K1XHA2</accession>
<reference evidence="1" key="1">
    <citation type="journal article" date="2012" name="Science">
        <title>Fermentation, hydrogen, and sulfur metabolism in multiple uncultivated bacterial phyla.</title>
        <authorList>
            <person name="Wrighton K.C."/>
            <person name="Thomas B.C."/>
            <person name="Sharon I."/>
            <person name="Miller C.S."/>
            <person name="Castelle C.J."/>
            <person name="VerBerkmoes N.C."/>
            <person name="Wilkins M.J."/>
            <person name="Hettich R.L."/>
            <person name="Lipton M.S."/>
            <person name="Williams K.H."/>
            <person name="Long P.E."/>
            <person name="Banfield J.F."/>
        </authorList>
    </citation>
    <scope>NUCLEOTIDE SEQUENCE [LARGE SCALE GENOMIC DNA]</scope>
</reference>
<comment type="caution">
    <text evidence="1">The sequence shown here is derived from an EMBL/GenBank/DDBJ whole genome shotgun (WGS) entry which is preliminary data.</text>
</comment>
<organism evidence="1">
    <name type="scientific">uncultured bacterium</name>
    <name type="common">gcode 4</name>
    <dbReference type="NCBI Taxonomy" id="1234023"/>
    <lineage>
        <taxon>Bacteria</taxon>
        <taxon>environmental samples</taxon>
    </lineage>
</organism>
<proteinExistence type="predicted"/>
<sequence length="43" mass="4814">MDALGKKVDEGRDWLRKAPARCQYPLVTGDFLMGQPIPYTGMS</sequence>
<name>K1XHA2_9BACT</name>